<keyword evidence="4" id="KW-1185">Reference proteome</keyword>
<keyword evidence="2" id="KW-0732">Signal</keyword>
<proteinExistence type="predicted"/>
<feature type="compositionally biased region" description="Basic and acidic residues" evidence="1">
    <location>
        <begin position="71"/>
        <end position="80"/>
    </location>
</feature>
<accession>A0A1I2VRS9</accession>
<evidence type="ECO:0000256" key="1">
    <source>
        <dbReference type="SAM" id="MobiDB-lite"/>
    </source>
</evidence>
<dbReference type="EMBL" id="FOPM01000017">
    <property type="protein sequence ID" value="SFG91872.1"/>
    <property type="molecule type" value="Genomic_DNA"/>
</dbReference>
<evidence type="ECO:0000256" key="2">
    <source>
        <dbReference type="SAM" id="SignalP"/>
    </source>
</evidence>
<reference evidence="4" key="1">
    <citation type="submission" date="2016-10" db="EMBL/GenBank/DDBJ databases">
        <authorList>
            <person name="Varghese N."/>
            <person name="Submissions S."/>
        </authorList>
    </citation>
    <scope>NUCLEOTIDE SEQUENCE [LARGE SCALE GENOMIC DNA]</scope>
    <source>
        <strain evidence="4">Gh-105</strain>
    </source>
</reference>
<feature type="chain" id="PRO_5011475734" evidence="2">
    <location>
        <begin position="19"/>
        <end position="80"/>
    </location>
</feature>
<feature type="signal peptide" evidence="2">
    <location>
        <begin position="1"/>
        <end position="18"/>
    </location>
</feature>
<gene>
    <name evidence="3" type="ORF">SAMN05192565_1179</name>
</gene>
<sequence length="80" mass="8206">MRSLLVAVLLSSATAASAGPLDLFGGIPDAPGVVQGGSFGLTGNDYWTQRGGAVAPAIRTKQHAKARPRHATGDKRPPRS</sequence>
<dbReference type="Proteomes" id="UP000199229">
    <property type="component" value="Unassembled WGS sequence"/>
</dbReference>
<organism evidence="3 4">
    <name type="scientific">Methylobacterium gossipiicola</name>
    <dbReference type="NCBI Taxonomy" id="582675"/>
    <lineage>
        <taxon>Bacteria</taxon>
        <taxon>Pseudomonadati</taxon>
        <taxon>Pseudomonadota</taxon>
        <taxon>Alphaproteobacteria</taxon>
        <taxon>Hyphomicrobiales</taxon>
        <taxon>Methylobacteriaceae</taxon>
        <taxon>Methylobacterium</taxon>
    </lineage>
</organism>
<name>A0A1I2VRS9_9HYPH</name>
<evidence type="ECO:0000313" key="3">
    <source>
        <dbReference type="EMBL" id="SFG91872.1"/>
    </source>
</evidence>
<feature type="compositionally biased region" description="Basic residues" evidence="1">
    <location>
        <begin position="60"/>
        <end position="70"/>
    </location>
</feature>
<dbReference type="AlphaFoldDB" id="A0A1I2VRS9"/>
<evidence type="ECO:0000313" key="4">
    <source>
        <dbReference type="Proteomes" id="UP000199229"/>
    </source>
</evidence>
<dbReference type="RefSeq" id="WP_091973070.1">
    <property type="nucleotide sequence ID" value="NZ_FOPM01000017.1"/>
</dbReference>
<feature type="region of interest" description="Disordered" evidence="1">
    <location>
        <begin position="58"/>
        <end position="80"/>
    </location>
</feature>
<protein>
    <submittedName>
        <fullName evidence="3">Uncharacterized protein</fullName>
    </submittedName>
</protein>
<dbReference type="OrthoDB" id="8006016at2"/>